<dbReference type="AlphaFoldDB" id="A0A4V1IJS4"/>
<evidence type="ECO:0000313" key="1">
    <source>
        <dbReference type="EMBL" id="QCW82415.1"/>
    </source>
</evidence>
<proteinExistence type="predicted"/>
<dbReference type="KEGG" id="mbur:EQU24_09315"/>
<evidence type="ECO:0000313" key="2">
    <source>
        <dbReference type="Proteomes" id="UP000305881"/>
    </source>
</evidence>
<accession>A0A4V1IJS4</accession>
<keyword evidence="2" id="KW-1185">Reference proteome</keyword>
<dbReference type="Proteomes" id="UP000305881">
    <property type="component" value="Chromosome"/>
</dbReference>
<name>A0A4V1IJS4_METBY</name>
<sequence length="82" mass="8891">MWRSGTDAGRIGAAEGISSRVIFADFSSRMPGKFFRKNSDSLSKSTFTPSMALAKALPAWSWLEPTGDVFTASFDVHPGAEF</sequence>
<reference evidence="2" key="1">
    <citation type="journal article" date="2019" name="J. Bacteriol.">
        <title>A Mutagenic Screen Identifies a TonB-Dependent Receptor Required for the Lanthanide Metal Switch in the Type I Methanotroph 'Methylotuvimicrobium buryatense' 5GB1C.</title>
        <authorList>
            <person name="Groom J.D."/>
            <person name="Ford S.M."/>
            <person name="Pesesky M.W."/>
            <person name="Lidstrom M.E."/>
        </authorList>
    </citation>
    <scope>NUCLEOTIDE SEQUENCE [LARGE SCALE GENOMIC DNA]</scope>
    <source>
        <strain evidence="2">5GB1C</strain>
    </source>
</reference>
<dbReference type="EMBL" id="CP035467">
    <property type="protein sequence ID" value="QCW82415.1"/>
    <property type="molecule type" value="Genomic_DNA"/>
</dbReference>
<organism evidence="1 2">
    <name type="scientific">Methylotuvimicrobium buryatense</name>
    <name type="common">Methylomicrobium buryatense</name>
    <dbReference type="NCBI Taxonomy" id="95641"/>
    <lineage>
        <taxon>Bacteria</taxon>
        <taxon>Pseudomonadati</taxon>
        <taxon>Pseudomonadota</taxon>
        <taxon>Gammaproteobacteria</taxon>
        <taxon>Methylococcales</taxon>
        <taxon>Methylococcaceae</taxon>
        <taxon>Methylotuvimicrobium</taxon>
    </lineage>
</organism>
<gene>
    <name evidence="1" type="ORF">EQU24_09315</name>
</gene>
<protein>
    <submittedName>
        <fullName evidence="1">Uncharacterized protein</fullName>
    </submittedName>
</protein>